<reference evidence="1" key="1">
    <citation type="journal article" date="2016" name="Nat. Genet.">
        <title>A high-quality carrot genome assembly provides new insights into carotenoid accumulation and asterid genome evolution.</title>
        <authorList>
            <person name="Iorizzo M."/>
            <person name="Ellison S."/>
            <person name="Senalik D."/>
            <person name="Zeng P."/>
            <person name="Satapoomin P."/>
            <person name="Huang J."/>
            <person name="Bowman M."/>
            <person name="Iovene M."/>
            <person name="Sanseverino W."/>
            <person name="Cavagnaro P."/>
            <person name="Yildiz M."/>
            <person name="Macko-Podgorni A."/>
            <person name="Moranska E."/>
            <person name="Grzebelus E."/>
            <person name="Grzebelus D."/>
            <person name="Ashrafi H."/>
            <person name="Zheng Z."/>
            <person name="Cheng S."/>
            <person name="Spooner D."/>
            <person name="Van Deynze A."/>
            <person name="Simon P."/>
        </authorList>
    </citation>
    <scope>NUCLEOTIDE SEQUENCE [LARGE SCALE GENOMIC DNA]</scope>
    <source>
        <tissue evidence="1">Leaf</tissue>
    </source>
</reference>
<protein>
    <submittedName>
        <fullName evidence="1">Uncharacterized protein</fullName>
    </submittedName>
</protein>
<name>A0A164T395_DAUCS</name>
<keyword evidence="3" id="KW-1185">Reference proteome</keyword>
<dbReference type="AlphaFoldDB" id="A0A164T395"/>
<dbReference type="Gramene" id="KZM86994">
    <property type="protein sequence ID" value="KZM86994"/>
    <property type="gene ID" value="DCAR_024128"/>
</dbReference>
<reference evidence="2" key="2">
    <citation type="submission" date="2022-03" db="EMBL/GenBank/DDBJ databases">
        <title>Draft title - Genomic analysis of global carrot germplasm unveils the trajectory of domestication and the origin of high carotenoid orange carrot.</title>
        <authorList>
            <person name="Iorizzo M."/>
            <person name="Ellison S."/>
            <person name="Senalik D."/>
            <person name="Macko-Podgorni A."/>
            <person name="Grzebelus D."/>
            <person name="Bostan H."/>
            <person name="Rolling W."/>
            <person name="Curaba J."/>
            <person name="Simon P."/>
        </authorList>
    </citation>
    <scope>NUCLEOTIDE SEQUENCE</scope>
    <source>
        <tissue evidence="2">Leaf</tissue>
    </source>
</reference>
<dbReference type="Proteomes" id="UP000077755">
    <property type="component" value="Chromosome 7"/>
</dbReference>
<gene>
    <name evidence="1" type="ORF">DCAR_024128</name>
    <name evidence="2" type="ORF">DCAR_0727802</name>
</gene>
<accession>A0A164T395</accession>
<organism evidence="1">
    <name type="scientific">Daucus carota subsp. sativus</name>
    <name type="common">Carrot</name>
    <dbReference type="NCBI Taxonomy" id="79200"/>
    <lineage>
        <taxon>Eukaryota</taxon>
        <taxon>Viridiplantae</taxon>
        <taxon>Streptophyta</taxon>
        <taxon>Embryophyta</taxon>
        <taxon>Tracheophyta</taxon>
        <taxon>Spermatophyta</taxon>
        <taxon>Magnoliopsida</taxon>
        <taxon>eudicotyledons</taxon>
        <taxon>Gunneridae</taxon>
        <taxon>Pentapetalae</taxon>
        <taxon>asterids</taxon>
        <taxon>campanulids</taxon>
        <taxon>Apiales</taxon>
        <taxon>Apiaceae</taxon>
        <taxon>Apioideae</taxon>
        <taxon>Scandiceae</taxon>
        <taxon>Daucinae</taxon>
        <taxon>Daucus</taxon>
        <taxon>Daucus sect. Daucus</taxon>
    </lineage>
</organism>
<sequence length="78" mass="9023">MHPYSSITADNARKIVASNRPHNFQVSSLRLYRLTLSKAGDITNRVTIDLVQLTSQTNHRKYSTNYNFALFLASFYHF</sequence>
<dbReference type="EMBL" id="LNRQ01000007">
    <property type="protein sequence ID" value="KZM86994.1"/>
    <property type="molecule type" value="Genomic_DNA"/>
</dbReference>
<evidence type="ECO:0000313" key="2">
    <source>
        <dbReference type="EMBL" id="WOH08363.1"/>
    </source>
</evidence>
<dbReference type="EMBL" id="CP093349">
    <property type="protein sequence ID" value="WOH08363.1"/>
    <property type="molecule type" value="Genomic_DNA"/>
</dbReference>
<evidence type="ECO:0000313" key="3">
    <source>
        <dbReference type="Proteomes" id="UP000077755"/>
    </source>
</evidence>
<evidence type="ECO:0000313" key="1">
    <source>
        <dbReference type="EMBL" id="KZM86994.1"/>
    </source>
</evidence>
<proteinExistence type="predicted"/>